<dbReference type="SUPFAM" id="SSF49785">
    <property type="entry name" value="Galactose-binding domain-like"/>
    <property type="match status" value="2"/>
</dbReference>
<dbReference type="InterPro" id="IPR018954">
    <property type="entry name" value="Betagal_dom2"/>
</dbReference>
<proteinExistence type="inferred from homology"/>
<dbReference type="InterPro" id="IPR001944">
    <property type="entry name" value="Glycoside_Hdrlase_35"/>
</dbReference>
<dbReference type="InterPro" id="IPR025972">
    <property type="entry name" value="BetaGal_dom3"/>
</dbReference>
<evidence type="ECO:0000313" key="12">
    <source>
        <dbReference type="Proteomes" id="UP000294003"/>
    </source>
</evidence>
<dbReference type="EMBL" id="QJNS01000123">
    <property type="protein sequence ID" value="RYO86046.1"/>
    <property type="molecule type" value="Genomic_DNA"/>
</dbReference>
<reference evidence="11 12" key="1">
    <citation type="submission" date="2018-06" db="EMBL/GenBank/DDBJ databases">
        <title>Complete Genomes of Monosporascus.</title>
        <authorList>
            <person name="Robinson A.J."/>
            <person name="Natvig D.O."/>
        </authorList>
    </citation>
    <scope>NUCLEOTIDE SEQUENCE [LARGE SCALE GENOMIC DNA]</scope>
    <source>
        <strain evidence="11 12">CBS 609.92</strain>
    </source>
</reference>
<comment type="similarity">
    <text evidence="2 8">Belongs to the glycosyl hydrolase 35 family.</text>
</comment>
<dbReference type="Gene3D" id="2.102.20.10">
    <property type="entry name" value="Beta-galactosidase, domain 2"/>
    <property type="match status" value="1"/>
</dbReference>
<dbReference type="Pfam" id="PF13363">
    <property type="entry name" value="BetaGal_dom3"/>
    <property type="match status" value="1"/>
</dbReference>
<feature type="signal peptide" evidence="9">
    <location>
        <begin position="1"/>
        <end position="22"/>
    </location>
</feature>
<dbReference type="InterPro" id="IPR037110">
    <property type="entry name" value="Betagal_dom2_sf"/>
</dbReference>
<comment type="catalytic activity">
    <reaction evidence="1">
        <text>Hydrolysis of terminal non-reducing beta-D-galactose residues in beta-D-galactosides.</text>
        <dbReference type="EC" id="3.2.1.23"/>
    </reaction>
</comment>
<keyword evidence="7" id="KW-0326">Glycosidase</keyword>
<dbReference type="EC" id="3.2.1.23" evidence="3"/>
<dbReference type="PANTHER" id="PTHR23421">
    <property type="entry name" value="BETA-GALACTOSIDASE RELATED"/>
    <property type="match status" value="1"/>
</dbReference>
<sequence length="1026" mass="112703">MASLKKLLALLGVTATIGRVVAQNNSTEWPVHDNGLTTLVQWDHHSFFVNGQRLFVFSGELHYWRYPVPELWRDLLEKVRAAGFNAFSIYNHWGWHNPVPGVLDFESGAHDFTTLLTLAKELGMYVIIRPGPYINAEANAGGFPLWVTTGAYGRLRNNDPRYTEAWTPYMTKMAKVVKPHLITNGGNAILYQIENEHSEQWLDIKNRVDNVPVQEYFELMKHNAWDNGIDVPLMHNAPNMRGFSWSKDFSDAKGNVDVVGLDSYPSCWSCNLSECTGTNGVYVPYKTQNYYDYFTIQSPTQPNFMPEFQGGSYNPWGGPQGGCPGDIGADFANIFYRNLIYQRVSAINLYMLFGGTSWGWHAAPVVATSYDYSSPISESRSIGSKYYETKLLTQFTRVARDLAMTDRLGNDTTYTNNPAITTAELRNPQTGAAFYVVMHADSTSSTREAFKLDIQTSEGELTVPQYGGGATINGHQAKILVTDFKFGSKTLLYSTAEVLTYAVIDDKEILVLWVPTGESGEFTVSGVRTASVTSCNGCASVGIYSGRSNVTVTFMQNAGKSIVTLEDGSKVVLLDRSAAYRFWSPSLSDDPMAPANSTVLVHGPYLVRSAAIDGRKLHLTGDVANTTAISVFGPKSVSSVTWNGRNLEIASNKDGVITAEIEAAPSFELPRLAGWKQTDGLPEIAKDYDTTGEAWITADNFNTTNPTKPAANNPVLYVDDYGIHIGAHIYRATFPTTSEPPTGVYVNAVGGLAFGYSAWLNSQFIGSWLGRSWLDKQGVTFSFSNATLNAADAGEDNVLVIVMDNSGHDQRSAALNPRGITNATLVGPSGDEYAFREWKIAGAAGLGREPIDPVRGILNEGGFYAERVGLHLPGAPEAEFEAAATGGDILKVEGAGVRVFRTVVPLDVPKGLDVSISFRLTAPSDETFVPVTGKTNQLRALLFVNGYQYGRFNPYIGHQIDFPVPPGILNYNGDNTIVVNVWSQSADGAEMKVEWKVDYVHDTSYDMTFDASYLRPEWSEERLDWV</sequence>
<evidence type="ECO:0000256" key="9">
    <source>
        <dbReference type="SAM" id="SignalP"/>
    </source>
</evidence>
<comment type="caution">
    <text evidence="11">The sequence shown here is derived from an EMBL/GenBank/DDBJ whole genome shotgun (WGS) entry which is preliminary data.</text>
</comment>
<dbReference type="Pfam" id="PF10435">
    <property type="entry name" value="BetaGal_dom2"/>
    <property type="match status" value="1"/>
</dbReference>
<keyword evidence="6" id="KW-0325">Glycoprotein</keyword>
<dbReference type="Gene3D" id="3.20.20.80">
    <property type="entry name" value="Glycosidases"/>
    <property type="match status" value="1"/>
</dbReference>
<dbReference type="Proteomes" id="UP000294003">
    <property type="component" value="Unassembled WGS sequence"/>
</dbReference>
<accession>A0ABY0H6B3</accession>
<name>A0ABY0H6B3_9PEZI</name>
<gene>
    <name evidence="11" type="ORF">DL762_004924</name>
</gene>
<evidence type="ECO:0000256" key="7">
    <source>
        <dbReference type="ARBA" id="ARBA00023295"/>
    </source>
</evidence>
<feature type="chain" id="PRO_5047349744" description="beta-galactosidase" evidence="9">
    <location>
        <begin position="23"/>
        <end position="1026"/>
    </location>
</feature>
<dbReference type="SMART" id="SM01029">
    <property type="entry name" value="BetaGal_dom2"/>
    <property type="match status" value="1"/>
</dbReference>
<dbReference type="SUPFAM" id="SSF117100">
    <property type="entry name" value="Beta-galactosidase LacA, domain 3"/>
    <property type="match status" value="1"/>
</dbReference>
<dbReference type="InterPro" id="IPR017853">
    <property type="entry name" value="GH"/>
</dbReference>
<evidence type="ECO:0000256" key="2">
    <source>
        <dbReference type="ARBA" id="ARBA00009809"/>
    </source>
</evidence>
<evidence type="ECO:0000256" key="6">
    <source>
        <dbReference type="ARBA" id="ARBA00023180"/>
    </source>
</evidence>
<dbReference type="InterPro" id="IPR025300">
    <property type="entry name" value="BetaGal_jelly_roll_dom"/>
</dbReference>
<feature type="domain" description="Beta-galactosidase" evidence="10">
    <location>
        <begin position="401"/>
        <end position="582"/>
    </location>
</feature>
<dbReference type="SUPFAM" id="SSF51011">
    <property type="entry name" value="Glycosyl hydrolase domain"/>
    <property type="match status" value="1"/>
</dbReference>
<evidence type="ECO:0000256" key="4">
    <source>
        <dbReference type="ARBA" id="ARBA00022729"/>
    </source>
</evidence>
<evidence type="ECO:0000313" key="11">
    <source>
        <dbReference type="EMBL" id="RYO86046.1"/>
    </source>
</evidence>
<evidence type="ECO:0000256" key="8">
    <source>
        <dbReference type="RuleBase" id="RU003679"/>
    </source>
</evidence>
<evidence type="ECO:0000256" key="1">
    <source>
        <dbReference type="ARBA" id="ARBA00001412"/>
    </source>
</evidence>
<keyword evidence="4 9" id="KW-0732">Signal</keyword>
<dbReference type="InterPro" id="IPR036833">
    <property type="entry name" value="BetaGal_dom3_sf"/>
</dbReference>
<dbReference type="InterPro" id="IPR008979">
    <property type="entry name" value="Galactose-bd-like_sf"/>
</dbReference>
<dbReference type="PRINTS" id="PR00742">
    <property type="entry name" value="GLHYDRLASE35"/>
</dbReference>
<dbReference type="Pfam" id="PF01301">
    <property type="entry name" value="Glyco_hydro_35"/>
    <property type="match status" value="1"/>
</dbReference>
<dbReference type="InterPro" id="IPR031330">
    <property type="entry name" value="Gly_Hdrlase_35_cat"/>
</dbReference>
<dbReference type="Gene3D" id="2.60.120.260">
    <property type="entry name" value="Galactose-binding domain-like"/>
    <property type="match status" value="2"/>
</dbReference>
<dbReference type="SUPFAM" id="SSF51445">
    <property type="entry name" value="(Trans)glycosidases"/>
    <property type="match status" value="1"/>
</dbReference>
<evidence type="ECO:0000259" key="10">
    <source>
        <dbReference type="SMART" id="SM01029"/>
    </source>
</evidence>
<dbReference type="Gene3D" id="2.60.390.10">
    <property type="entry name" value="Beta-galactosidase, domain 3"/>
    <property type="match status" value="1"/>
</dbReference>
<keyword evidence="12" id="KW-1185">Reference proteome</keyword>
<evidence type="ECO:0000256" key="3">
    <source>
        <dbReference type="ARBA" id="ARBA00012756"/>
    </source>
</evidence>
<protein>
    <recommendedName>
        <fullName evidence="3">beta-galactosidase</fullName>
        <ecNumber evidence="3">3.2.1.23</ecNumber>
    </recommendedName>
</protein>
<dbReference type="Pfam" id="PF13364">
    <property type="entry name" value="BetaGal_ABD2"/>
    <property type="match status" value="2"/>
</dbReference>
<keyword evidence="5" id="KW-0378">Hydrolase</keyword>
<evidence type="ECO:0000256" key="5">
    <source>
        <dbReference type="ARBA" id="ARBA00022801"/>
    </source>
</evidence>
<organism evidence="11 12">
    <name type="scientific">Monosporascus cannonballus</name>
    <dbReference type="NCBI Taxonomy" id="155416"/>
    <lineage>
        <taxon>Eukaryota</taxon>
        <taxon>Fungi</taxon>
        <taxon>Dikarya</taxon>
        <taxon>Ascomycota</taxon>
        <taxon>Pezizomycotina</taxon>
        <taxon>Sordariomycetes</taxon>
        <taxon>Xylariomycetidae</taxon>
        <taxon>Xylariales</taxon>
        <taxon>Xylariales incertae sedis</taxon>
        <taxon>Monosporascus</taxon>
    </lineage>
</organism>